<dbReference type="Proteomes" id="UP000823941">
    <property type="component" value="Chromosome 8"/>
</dbReference>
<keyword evidence="3 5" id="KW-0285">Flavoprotein</keyword>
<proteinExistence type="inferred from homology"/>
<dbReference type="Pfam" id="PF00732">
    <property type="entry name" value="GMC_oxred_N"/>
    <property type="match status" value="1"/>
</dbReference>
<evidence type="ECO:0000259" key="8">
    <source>
        <dbReference type="PROSITE" id="PS00624"/>
    </source>
</evidence>
<comment type="cofactor">
    <cofactor evidence="1">
        <name>FAD</name>
        <dbReference type="ChEBI" id="CHEBI:57692"/>
    </cofactor>
</comment>
<gene>
    <name evidence="9" type="ORF">JYU34_005510</name>
</gene>
<reference evidence="9 10" key="1">
    <citation type="submission" date="2021-06" db="EMBL/GenBank/DDBJ databases">
        <title>A haploid diamondback moth (Plutella xylostella L.) genome assembly resolves 31 chromosomes and identifies a diamide resistance mutation.</title>
        <authorList>
            <person name="Ward C.M."/>
            <person name="Perry K.D."/>
            <person name="Baker G."/>
            <person name="Powis K."/>
            <person name="Heckel D.G."/>
            <person name="Baxter S.W."/>
        </authorList>
    </citation>
    <scope>NUCLEOTIDE SEQUENCE [LARGE SCALE GENOMIC DNA]</scope>
    <source>
        <strain evidence="9 10">LV</strain>
        <tissue evidence="9">Single pupa</tissue>
    </source>
</reference>
<dbReference type="InterPro" id="IPR007867">
    <property type="entry name" value="GMC_OxRtase_C"/>
</dbReference>
<dbReference type="InterPro" id="IPR012132">
    <property type="entry name" value="GMC_OxRdtase"/>
</dbReference>
<evidence type="ECO:0000313" key="9">
    <source>
        <dbReference type="EMBL" id="KAG7308316.1"/>
    </source>
</evidence>
<evidence type="ECO:0000313" key="10">
    <source>
        <dbReference type="Proteomes" id="UP000823941"/>
    </source>
</evidence>
<evidence type="ECO:0000256" key="2">
    <source>
        <dbReference type="ARBA" id="ARBA00010790"/>
    </source>
</evidence>
<accession>A0ABQ7QTI3</accession>
<keyword evidence="6" id="KW-0732">Signal</keyword>
<dbReference type="PROSITE" id="PS00623">
    <property type="entry name" value="GMC_OXRED_1"/>
    <property type="match status" value="1"/>
</dbReference>
<sequence>RSMQLLLCLAWCWAAAAAVGPLLGAVDQVVSGVADDLTQGPAWPDDYAPKLRDGDEFEYIVVGAGAGGAAVAARLALAGRDVLLLEAGGDPTLLTRIPGAAMGLLGSDVDWAYPTVPNYVSCLASVGQQCRFSRGRCLGGSSSINYMMFVRGGRADHDAWGVPGWGARDMLPYYLKYEGLQEAALARLPPASRPFHNTTGIMQVDFFPETKNTWHERIFEGLQSLNFPFNPDVNAESQVGVSRVAGYVLGGERMSTARGYLADEEVKKELKVAKHTLAGALVIDGDNVVRGINVISGALAPRQLKLYASKEVILSAGAVGTPQILQLSGIGPAEHLAALGVPVRADLPVGEGLRDHVLPLLLVQVDPGPGLPAPNPFVFAAKGAQGAQWLASRTGELATNGVTDVTAFLNTSCYDVARRRLLPGPGCDLPTTQLIHAYIDRGLLPGIEPVVKNAIGLNDDVVQQLSDANVEHALLVVSPVLLQPRSAGRVRLASADPRDRPLIYPNYLSDERDVEEMLRAIAVVEQLTETAAWAARGARLLRLRLPGCPDPAGEGGAGYWRCYARHMTYSVYHAVGSAALGGPLDERGRVRGVRGVPVADASLAPRLPRGNTEAMVLAIAEKIADLVLEDDANESD</sequence>
<dbReference type="SUPFAM" id="SSF54373">
    <property type="entry name" value="FAD-linked reductases, C-terminal domain"/>
    <property type="match status" value="1"/>
</dbReference>
<dbReference type="InterPro" id="IPR000172">
    <property type="entry name" value="GMC_OxRdtase_N"/>
</dbReference>
<evidence type="ECO:0000259" key="7">
    <source>
        <dbReference type="PROSITE" id="PS00623"/>
    </source>
</evidence>
<evidence type="ECO:0000256" key="4">
    <source>
        <dbReference type="ARBA" id="ARBA00022827"/>
    </source>
</evidence>
<feature type="domain" description="Glucose-methanol-choline oxidoreductase N-terminal" evidence="7">
    <location>
        <begin position="135"/>
        <end position="158"/>
    </location>
</feature>
<dbReference type="Gene3D" id="3.50.50.60">
    <property type="entry name" value="FAD/NAD(P)-binding domain"/>
    <property type="match status" value="1"/>
</dbReference>
<comment type="similarity">
    <text evidence="2 5">Belongs to the GMC oxidoreductase family.</text>
</comment>
<dbReference type="PIRSF" id="PIRSF000137">
    <property type="entry name" value="Alcohol_oxidase"/>
    <property type="match status" value="1"/>
</dbReference>
<name>A0ABQ7QTI3_PLUXY</name>
<dbReference type="EMBL" id="JAHIBW010000008">
    <property type="protein sequence ID" value="KAG7308316.1"/>
    <property type="molecule type" value="Genomic_DNA"/>
</dbReference>
<dbReference type="Gene3D" id="3.30.560.10">
    <property type="entry name" value="Glucose Oxidase, domain 3"/>
    <property type="match status" value="1"/>
</dbReference>
<evidence type="ECO:0000256" key="3">
    <source>
        <dbReference type="ARBA" id="ARBA00022630"/>
    </source>
</evidence>
<keyword evidence="4 5" id="KW-0274">FAD</keyword>
<dbReference type="PANTHER" id="PTHR11552:SF147">
    <property type="entry name" value="CHOLINE DEHYDROGENASE, MITOCHONDRIAL"/>
    <property type="match status" value="1"/>
</dbReference>
<dbReference type="Pfam" id="PF05199">
    <property type="entry name" value="GMC_oxred_C"/>
    <property type="match status" value="1"/>
</dbReference>
<evidence type="ECO:0000256" key="1">
    <source>
        <dbReference type="ARBA" id="ARBA00001974"/>
    </source>
</evidence>
<feature type="non-terminal residue" evidence="9">
    <location>
        <position position="1"/>
    </location>
</feature>
<organism evidence="9 10">
    <name type="scientific">Plutella xylostella</name>
    <name type="common">Diamondback moth</name>
    <name type="synonym">Plutella maculipennis</name>
    <dbReference type="NCBI Taxonomy" id="51655"/>
    <lineage>
        <taxon>Eukaryota</taxon>
        <taxon>Metazoa</taxon>
        <taxon>Ecdysozoa</taxon>
        <taxon>Arthropoda</taxon>
        <taxon>Hexapoda</taxon>
        <taxon>Insecta</taxon>
        <taxon>Pterygota</taxon>
        <taxon>Neoptera</taxon>
        <taxon>Endopterygota</taxon>
        <taxon>Lepidoptera</taxon>
        <taxon>Glossata</taxon>
        <taxon>Ditrysia</taxon>
        <taxon>Yponomeutoidea</taxon>
        <taxon>Plutellidae</taxon>
        <taxon>Plutella</taxon>
    </lineage>
</organism>
<dbReference type="PROSITE" id="PS00624">
    <property type="entry name" value="GMC_OXRED_2"/>
    <property type="match status" value="1"/>
</dbReference>
<feature type="chain" id="PRO_5046537949" description="Glucose-methanol-choline oxidoreductase N-terminal domain-containing protein" evidence="6">
    <location>
        <begin position="19"/>
        <end position="636"/>
    </location>
</feature>
<dbReference type="PANTHER" id="PTHR11552">
    <property type="entry name" value="GLUCOSE-METHANOL-CHOLINE GMC OXIDOREDUCTASE"/>
    <property type="match status" value="1"/>
</dbReference>
<evidence type="ECO:0000256" key="6">
    <source>
        <dbReference type="SAM" id="SignalP"/>
    </source>
</evidence>
<comment type="caution">
    <text evidence="9">The sequence shown here is derived from an EMBL/GenBank/DDBJ whole genome shotgun (WGS) entry which is preliminary data.</text>
</comment>
<keyword evidence="10" id="KW-1185">Reference proteome</keyword>
<protein>
    <recommendedName>
        <fullName evidence="7 8">Glucose-methanol-choline oxidoreductase N-terminal domain-containing protein</fullName>
    </recommendedName>
</protein>
<feature type="domain" description="Glucose-methanol-choline oxidoreductase N-terminal" evidence="8">
    <location>
        <begin position="317"/>
        <end position="331"/>
    </location>
</feature>
<dbReference type="SUPFAM" id="SSF51905">
    <property type="entry name" value="FAD/NAD(P)-binding domain"/>
    <property type="match status" value="1"/>
</dbReference>
<dbReference type="InterPro" id="IPR036188">
    <property type="entry name" value="FAD/NAD-bd_sf"/>
</dbReference>
<evidence type="ECO:0000256" key="5">
    <source>
        <dbReference type="RuleBase" id="RU003968"/>
    </source>
</evidence>
<feature type="signal peptide" evidence="6">
    <location>
        <begin position="1"/>
        <end position="18"/>
    </location>
</feature>